<dbReference type="PROSITE" id="PS00198">
    <property type="entry name" value="4FE4S_FER_1"/>
    <property type="match status" value="1"/>
</dbReference>
<keyword evidence="4" id="KW-0677">Repeat</keyword>
<dbReference type="PANTHER" id="PTHR10849">
    <property type="entry name" value="NADH DEHYDROGENASE UBIQUINONE IRON-SULFUR PROTEIN 8, MITOCHONDRIAL"/>
    <property type="match status" value="1"/>
</dbReference>
<keyword evidence="8" id="KW-1003">Cell membrane</keyword>
<comment type="function">
    <text evidence="8">NDH-1 shuttles electrons from NADH, via FMN and iron-sulfur (Fe-S) centers, to quinones in the respiratory chain. The immediate electron acceptor for the enzyme in this species is believed to be ubiquinone. Couples the redox reaction to proton translocation (for every two electrons transferred, four hydrogen ions are translocated across the cytoplasmic membrane), and thus conserves the redox energy in a proton gradient.</text>
</comment>
<comment type="similarity">
    <text evidence="1 8">Belongs to the complex I 23 kDa subunit family.</text>
</comment>
<dbReference type="InterPro" id="IPR017896">
    <property type="entry name" value="4Fe4S_Fe-S-bd"/>
</dbReference>
<evidence type="ECO:0000256" key="6">
    <source>
        <dbReference type="ARBA" id="ARBA00023004"/>
    </source>
</evidence>
<keyword evidence="7 8" id="KW-0411">Iron-sulfur</keyword>
<feature type="domain" description="4Fe-4S ferredoxin-type" evidence="9">
    <location>
        <begin position="56"/>
        <end position="85"/>
    </location>
</feature>
<feature type="binding site" evidence="8">
    <location>
        <position position="68"/>
    </location>
    <ligand>
        <name>[4Fe-4S] cluster</name>
        <dbReference type="ChEBI" id="CHEBI:49883"/>
        <label>1</label>
    </ligand>
</feature>
<evidence type="ECO:0000256" key="3">
    <source>
        <dbReference type="ARBA" id="ARBA00022723"/>
    </source>
</evidence>
<dbReference type="InterPro" id="IPR017900">
    <property type="entry name" value="4Fe4S_Fe_S_CS"/>
</dbReference>
<keyword evidence="3 8" id="KW-0479">Metal-binding</keyword>
<keyword evidence="5 8" id="KW-1278">Translocase</keyword>
<dbReference type="Gene3D" id="3.30.70.3270">
    <property type="match status" value="1"/>
</dbReference>
<keyword evidence="8" id="KW-0830">Ubiquinone</keyword>
<evidence type="ECO:0000256" key="1">
    <source>
        <dbReference type="ARBA" id="ARBA00010277"/>
    </source>
</evidence>
<proteinExistence type="inferred from homology"/>
<dbReference type="EMBL" id="CP072642">
    <property type="protein sequence ID" value="QUV93870.1"/>
    <property type="molecule type" value="Genomic_DNA"/>
</dbReference>
<evidence type="ECO:0000256" key="4">
    <source>
        <dbReference type="ARBA" id="ARBA00022737"/>
    </source>
</evidence>
<dbReference type="NCBIfam" id="TIGR01971">
    <property type="entry name" value="NuoI"/>
    <property type="match status" value="1"/>
</dbReference>
<keyword evidence="6 8" id="KW-0408">Iron</keyword>
<feature type="binding site" evidence="8">
    <location>
        <position position="122"/>
    </location>
    <ligand>
        <name>[4Fe-4S] cluster</name>
        <dbReference type="ChEBI" id="CHEBI:49883"/>
        <label>1</label>
    </ligand>
</feature>
<evidence type="ECO:0000256" key="7">
    <source>
        <dbReference type="ARBA" id="ARBA00023014"/>
    </source>
</evidence>
<comment type="cofactor">
    <cofactor evidence="8">
        <name>[4Fe-4S] cluster</name>
        <dbReference type="ChEBI" id="CHEBI:49883"/>
    </cofactor>
    <text evidence="8">Binds 2 [4Fe-4S] clusters per subunit.</text>
</comment>
<feature type="domain" description="4Fe-4S ferredoxin-type" evidence="9">
    <location>
        <begin position="103"/>
        <end position="132"/>
    </location>
</feature>
<evidence type="ECO:0000256" key="8">
    <source>
        <dbReference type="HAMAP-Rule" id="MF_01351"/>
    </source>
</evidence>
<gene>
    <name evidence="8" type="primary">nuoI</name>
    <name evidence="10" type="ORF">J8C05_11005</name>
</gene>
<accession>A0ABX8B2A9</accession>
<evidence type="ECO:0000256" key="2">
    <source>
        <dbReference type="ARBA" id="ARBA00022485"/>
    </source>
</evidence>
<dbReference type="PANTHER" id="PTHR10849:SF20">
    <property type="entry name" value="NADH DEHYDROGENASE [UBIQUINONE] IRON-SULFUR PROTEIN 8, MITOCHONDRIAL"/>
    <property type="match status" value="1"/>
</dbReference>
<keyword evidence="11" id="KW-1185">Reference proteome</keyword>
<keyword evidence="8" id="KW-0520">NAD</keyword>
<feature type="binding site" evidence="8">
    <location>
        <position position="65"/>
    </location>
    <ligand>
        <name>[4Fe-4S] cluster</name>
        <dbReference type="ChEBI" id="CHEBI:49883"/>
        <label>1</label>
    </ligand>
</feature>
<dbReference type="HAMAP" id="MF_01351">
    <property type="entry name" value="NDH1_NuoI"/>
    <property type="match status" value="1"/>
</dbReference>
<sequence length="168" mass="19140">MSSILSEIFEAAKTVRAIAQGMAVTLSYIPKQKLTRQYPDVPVELYPRFRGEHYLARDENGKERCVACFLCAAACPADAIYIEADEDLRPYAERPGMEPRYARVYNIDYGRCILCGYCVEACPKDAIKHGHNFEMAVTNFAELVKDKEYLLSNLEREKTRNLTIRSDA</sequence>
<reference evidence="10 11" key="1">
    <citation type="submission" date="2021-03" db="EMBL/GenBank/DDBJ databases">
        <title>Genomic and phenotypic characterization of Chloracidobacterium isolates provides evidence for multiple species.</title>
        <authorList>
            <person name="Saini M.K."/>
            <person name="Costas A.M.G."/>
            <person name="Tank M."/>
            <person name="Bryant D.A."/>
        </authorList>
    </citation>
    <scope>NUCLEOTIDE SEQUENCE [LARGE SCALE GENOMIC DNA]</scope>
    <source>
        <strain evidence="10 11">N</strain>
    </source>
</reference>
<feature type="binding site" evidence="8">
    <location>
        <position position="118"/>
    </location>
    <ligand>
        <name>[4Fe-4S] cluster</name>
        <dbReference type="ChEBI" id="CHEBI:49883"/>
        <label>2</label>
    </ligand>
</feature>
<comment type="subunit">
    <text evidence="8">NDH-1 is composed of 14 different subunits. Subunits NuoA, H, J, K, L, M, N constitute the membrane sector of the complex.</text>
</comment>
<comment type="catalytic activity">
    <reaction evidence="8">
        <text>a quinone + NADH + 5 H(+)(in) = a quinol + NAD(+) + 4 H(+)(out)</text>
        <dbReference type="Rhea" id="RHEA:57888"/>
        <dbReference type="ChEBI" id="CHEBI:15378"/>
        <dbReference type="ChEBI" id="CHEBI:24646"/>
        <dbReference type="ChEBI" id="CHEBI:57540"/>
        <dbReference type="ChEBI" id="CHEBI:57945"/>
        <dbReference type="ChEBI" id="CHEBI:132124"/>
    </reaction>
</comment>
<dbReference type="SUPFAM" id="SSF54862">
    <property type="entry name" value="4Fe-4S ferredoxins"/>
    <property type="match status" value="1"/>
</dbReference>
<dbReference type="EC" id="7.1.1.-" evidence="8"/>
<keyword evidence="2 8" id="KW-0004">4Fe-4S</keyword>
<feature type="binding site" evidence="8">
    <location>
        <position position="115"/>
    </location>
    <ligand>
        <name>[4Fe-4S] cluster</name>
        <dbReference type="ChEBI" id="CHEBI:49883"/>
        <label>2</label>
    </ligand>
</feature>
<comment type="subcellular location">
    <subcellularLocation>
        <location evidence="8">Cell membrane</location>
        <topology evidence="8">Peripheral membrane protein</topology>
    </subcellularLocation>
</comment>
<feature type="binding site" evidence="8">
    <location>
        <position position="75"/>
    </location>
    <ligand>
        <name>[4Fe-4S] cluster</name>
        <dbReference type="ChEBI" id="CHEBI:49883"/>
        <label>2</label>
    </ligand>
</feature>
<evidence type="ECO:0000259" key="9">
    <source>
        <dbReference type="PROSITE" id="PS51379"/>
    </source>
</evidence>
<dbReference type="InterPro" id="IPR010226">
    <property type="entry name" value="NADH_quinone_OxRdtase_chainI"/>
</dbReference>
<dbReference type="Proteomes" id="UP000677668">
    <property type="component" value="Chromosome 1"/>
</dbReference>
<evidence type="ECO:0000313" key="11">
    <source>
        <dbReference type="Proteomes" id="UP000677668"/>
    </source>
</evidence>
<feature type="binding site" evidence="8">
    <location>
        <position position="112"/>
    </location>
    <ligand>
        <name>[4Fe-4S] cluster</name>
        <dbReference type="ChEBI" id="CHEBI:49883"/>
        <label>2</label>
    </ligand>
</feature>
<keyword evidence="8" id="KW-0472">Membrane</keyword>
<evidence type="ECO:0000256" key="5">
    <source>
        <dbReference type="ARBA" id="ARBA00022967"/>
    </source>
</evidence>
<protein>
    <recommendedName>
        <fullName evidence="8">NADH-quinone oxidoreductase subunit I</fullName>
        <ecNumber evidence="8">7.1.1.-</ecNumber>
    </recommendedName>
    <alternativeName>
        <fullName evidence="8">NADH dehydrogenase I subunit I</fullName>
    </alternativeName>
    <alternativeName>
        <fullName evidence="8">NDH-1 subunit I</fullName>
    </alternativeName>
</protein>
<organism evidence="10 11">
    <name type="scientific">Chloracidobacterium sp. N</name>
    <dbReference type="NCBI Taxonomy" id="2821540"/>
    <lineage>
        <taxon>Bacteria</taxon>
        <taxon>Pseudomonadati</taxon>
        <taxon>Acidobacteriota</taxon>
        <taxon>Terriglobia</taxon>
        <taxon>Terriglobales</taxon>
        <taxon>Acidobacteriaceae</taxon>
        <taxon>Chloracidobacterium</taxon>
        <taxon>Chloracidobacterium aggregatum</taxon>
    </lineage>
</organism>
<dbReference type="Pfam" id="PF12838">
    <property type="entry name" value="Fer4_7"/>
    <property type="match status" value="1"/>
</dbReference>
<name>A0ABX8B2A9_9BACT</name>
<keyword evidence="8" id="KW-0874">Quinone</keyword>
<dbReference type="PROSITE" id="PS51379">
    <property type="entry name" value="4FE4S_FER_2"/>
    <property type="match status" value="2"/>
</dbReference>
<evidence type="ECO:0000313" key="10">
    <source>
        <dbReference type="EMBL" id="QUV93870.1"/>
    </source>
</evidence>
<feature type="binding site" evidence="8">
    <location>
        <position position="71"/>
    </location>
    <ligand>
        <name>[4Fe-4S] cluster</name>
        <dbReference type="ChEBI" id="CHEBI:49883"/>
        <label>1</label>
    </ligand>
</feature>
<dbReference type="RefSeq" id="WP_211422209.1">
    <property type="nucleotide sequence ID" value="NZ_CP072642.1"/>
</dbReference>